<evidence type="ECO:0000256" key="1">
    <source>
        <dbReference type="SAM" id="MobiDB-lite"/>
    </source>
</evidence>
<keyword evidence="3" id="KW-1185">Reference proteome</keyword>
<proteinExistence type="predicted"/>
<reference evidence="2 3" key="1">
    <citation type="submission" date="2023-10" db="EMBL/GenBank/DDBJ databases">
        <title>Chromosome-scale genome assembly provides insights into flower coloration mechanisms of Canna indica.</title>
        <authorList>
            <person name="Li C."/>
        </authorList>
    </citation>
    <scope>NUCLEOTIDE SEQUENCE [LARGE SCALE GENOMIC DNA]</scope>
    <source>
        <tissue evidence="2">Flower</tissue>
    </source>
</reference>
<dbReference type="AlphaFoldDB" id="A0AAQ3KRM3"/>
<feature type="region of interest" description="Disordered" evidence="1">
    <location>
        <begin position="81"/>
        <end position="108"/>
    </location>
</feature>
<protein>
    <submittedName>
        <fullName evidence="2">Uncharacterized protein</fullName>
    </submittedName>
</protein>
<evidence type="ECO:0000313" key="3">
    <source>
        <dbReference type="Proteomes" id="UP001327560"/>
    </source>
</evidence>
<gene>
    <name evidence="2" type="ORF">Cni_G21928</name>
</gene>
<feature type="compositionally biased region" description="Low complexity" evidence="1">
    <location>
        <begin position="82"/>
        <end position="93"/>
    </location>
</feature>
<evidence type="ECO:0000313" key="2">
    <source>
        <dbReference type="EMBL" id="WOL13159.1"/>
    </source>
</evidence>
<sequence>MASSMEGPTEDELQVALTLTELAELILAAERWRPPLHALPESLSWGCRKPRSVPGHLHHPVIHPLPPPLLDDKERVGVEGVPTTTTLSPTSPLCFQESGGEDVDGRHRKRDRKQWMEQQREMMDFLSDAKSNSDRVIRDEHKSFLQSSSPNSSFIHEAKQHQMPEVLLIGGGGGGPVSIDPTAVDRQWTAAIATGHGWGWQGVQWPAEEPKSAGAAAVGLLLPDLNERPNEGEVEQEQDSVWGWEQQKQQQMAYRAATSALARRRRLQIQRGKRSSHFYNSSTFY</sequence>
<dbReference type="Proteomes" id="UP001327560">
    <property type="component" value="Chromosome 7"/>
</dbReference>
<name>A0AAQ3KRM3_9LILI</name>
<dbReference type="PANTHER" id="PTHR37614:SF2">
    <property type="entry name" value="OS02G0121400 PROTEIN"/>
    <property type="match status" value="1"/>
</dbReference>
<dbReference type="EMBL" id="CP136896">
    <property type="protein sequence ID" value="WOL13159.1"/>
    <property type="molecule type" value="Genomic_DNA"/>
</dbReference>
<organism evidence="2 3">
    <name type="scientific">Canna indica</name>
    <name type="common">Indian-shot</name>
    <dbReference type="NCBI Taxonomy" id="4628"/>
    <lineage>
        <taxon>Eukaryota</taxon>
        <taxon>Viridiplantae</taxon>
        <taxon>Streptophyta</taxon>
        <taxon>Embryophyta</taxon>
        <taxon>Tracheophyta</taxon>
        <taxon>Spermatophyta</taxon>
        <taxon>Magnoliopsida</taxon>
        <taxon>Liliopsida</taxon>
        <taxon>Zingiberales</taxon>
        <taxon>Cannaceae</taxon>
        <taxon>Canna</taxon>
    </lineage>
</organism>
<accession>A0AAQ3KRM3</accession>
<dbReference type="PANTHER" id="PTHR37614">
    <property type="entry name" value="OS02G0121400 PROTEIN"/>
    <property type="match status" value="1"/>
</dbReference>